<dbReference type="Proteomes" id="UP000198660">
    <property type="component" value="Unassembled WGS sequence"/>
</dbReference>
<evidence type="ECO:0000313" key="3">
    <source>
        <dbReference type="Proteomes" id="UP000198660"/>
    </source>
</evidence>
<gene>
    <name evidence="2" type="ORF">SAMN05444972_11216</name>
</gene>
<organism evidence="2 3">
    <name type="scientific">Marininema halotolerans</name>
    <dbReference type="NCBI Taxonomy" id="1155944"/>
    <lineage>
        <taxon>Bacteria</taxon>
        <taxon>Bacillati</taxon>
        <taxon>Bacillota</taxon>
        <taxon>Bacilli</taxon>
        <taxon>Bacillales</taxon>
        <taxon>Thermoactinomycetaceae</taxon>
        <taxon>Marininema</taxon>
    </lineage>
</organism>
<keyword evidence="1" id="KW-1133">Transmembrane helix</keyword>
<accession>A0A1I6TYG4</accession>
<evidence type="ECO:0000256" key="1">
    <source>
        <dbReference type="SAM" id="Phobius"/>
    </source>
</evidence>
<feature type="transmembrane region" description="Helical" evidence="1">
    <location>
        <begin position="33"/>
        <end position="54"/>
    </location>
</feature>
<dbReference type="OrthoDB" id="2990652at2"/>
<proteinExistence type="predicted"/>
<keyword evidence="3" id="KW-1185">Reference proteome</keyword>
<evidence type="ECO:0000313" key="2">
    <source>
        <dbReference type="EMBL" id="SFS94215.1"/>
    </source>
</evidence>
<dbReference type="InterPro" id="IPR020076">
    <property type="entry name" value="DUF2768"/>
</dbReference>
<reference evidence="3" key="1">
    <citation type="submission" date="2016-10" db="EMBL/GenBank/DDBJ databases">
        <authorList>
            <person name="Varghese N."/>
            <person name="Submissions S."/>
        </authorList>
    </citation>
    <scope>NUCLEOTIDE SEQUENCE [LARGE SCALE GENOMIC DNA]</scope>
    <source>
        <strain evidence="3">DSM 45789</strain>
    </source>
</reference>
<sequence length="55" mass="6260">MVMMDSFIAIVLLLMANFTIVWTRQLSTGWIRVVLSITAFLMLIPAFLFGIRALL</sequence>
<dbReference type="AlphaFoldDB" id="A0A1I6TYG4"/>
<dbReference type="Pfam" id="PF10966">
    <property type="entry name" value="DUF2768"/>
    <property type="match status" value="1"/>
</dbReference>
<dbReference type="EMBL" id="FPAA01000012">
    <property type="protein sequence ID" value="SFS94215.1"/>
    <property type="molecule type" value="Genomic_DNA"/>
</dbReference>
<name>A0A1I6TYG4_9BACL</name>
<keyword evidence="1" id="KW-0812">Transmembrane</keyword>
<protein>
    <submittedName>
        <fullName evidence="2">Uncharacterized protein</fullName>
    </submittedName>
</protein>
<keyword evidence="1" id="KW-0472">Membrane</keyword>